<gene>
    <name evidence="11" type="ORF">D9756_002327</name>
</gene>
<evidence type="ECO:0000313" key="11">
    <source>
        <dbReference type="EMBL" id="KAF5362303.1"/>
    </source>
</evidence>
<dbReference type="InterPro" id="IPR058533">
    <property type="entry name" value="Cation_efflux_TM"/>
</dbReference>
<dbReference type="Gene3D" id="1.20.1510.10">
    <property type="entry name" value="Cation efflux protein transmembrane domain"/>
    <property type="match status" value="1"/>
</dbReference>
<feature type="transmembrane region" description="Helical" evidence="8">
    <location>
        <begin position="199"/>
        <end position="224"/>
    </location>
</feature>
<feature type="transmembrane region" description="Helical" evidence="8">
    <location>
        <begin position="93"/>
        <end position="114"/>
    </location>
</feature>
<evidence type="ECO:0000256" key="4">
    <source>
        <dbReference type="ARBA" id="ARBA00022692"/>
    </source>
</evidence>
<dbReference type="PANTHER" id="PTHR45820:SF5">
    <property type="entry name" value="DIFFUSION FACILITATOR FAMILY METAL ION TRANSPORTER, PUTATIVE-RELATED"/>
    <property type="match status" value="1"/>
</dbReference>
<sequence length="461" mass="51186">MKNTTRIGIVLVISFAFFIAEIAGETSSVRLRVHRHTGSSVGFRTKSLALIADAFHYLNDIVAYAIAFIAAYLQDSGEHTVKFTFAFHRAELVGAFFNGVFLLALALSIFLQSIERFLHVEAIEEPFLVLIIGCVGLTLNIISAFVIHDHHGHGGHGHGQSIPITTSDPNPTGDSLREHIHATHNHTIDPPVTAHQHNLGLVGVLVHLIGDAVNNIGVIIVALIIWKAAPHSQNRFYADPAASLAISLIIFASAIPMTLKSGRILLEAAPLYLDLAKIKEDLLSIPDVLSVHDLHVWHLSQSYVRTVLRMHAYLTPLFMILLSFQLPLNGRSEWFHHVHLHHRLIITSYANIQSMIKHYHLNERRKLGNRMVRVILASLHACVPTGTSLEQWEQIEQTLQHCFQAYGISHVTISPELQRSEVQSLNDFQLVPTGGCSRLPSHDDYGCAVSELKKRRLTGGV</sequence>
<evidence type="ECO:0000313" key="12">
    <source>
        <dbReference type="Proteomes" id="UP000559027"/>
    </source>
</evidence>
<proteinExistence type="inferred from homology"/>
<dbReference type="Pfam" id="PF01545">
    <property type="entry name" value="Cation_efflux"/>
    <property type="match status" value="1"/>
</dbReference>
<evidence type="ECO:0000256" key="1">
    <source>
        <dbReference type="ARBA" id="ARBA00004141"/>
    </source>
</evidence>
<comment type="similarity">
    <text evidence="2">Belongs to the cation diffusion facilitator (CDF) transporter (TC 2.A.4) family. SLC30A subfamily.</text>
</comment>
<dbReference type="InterPro" id="IPR027469">
    <property type="entry name" value="Cation_efflux_TMD_sf"/>
</dbReference>
<dbReference type="InterPro" id="IPR027470">
    <property type="entry name" value="Cation_efflux_CTD"/>
</dbReference>
<evidence type="ECO:0000259" key="10">
    <source>
        <dbReference type="Pfam" id="PF16916"/>
    </source>
</evidence>
<evidence type="ECO:0000256" key="8">
    <source>
        <dbReference type="SAM" id="Phobius"/>
    </source>
</evidence>
<dbReference type="GO" id="GO:0005385">
    <property type="term" value="F:zinc ion transmembrane transporter activity"/>
    <property type="evidence" value="ECO:0007669"/>
    <property type="project" value="TreeGrafter"/>
</dbReference>
<dbReference type="PANTHER" id="PTHR45820">
    <property type="entry name" value="FI23527P1"/>
    <property type="match status" value="1"/>
</dbReference>
<protein>
    <submittedName>
        <fullName evidence="11">Uncharacterized protein</fullName>
    </submittedName>
</protein>
<comment type="caution">
    <text evidence="11">The sequence shown here is derived from an EMBL/GenBank/DDBJ whole genome shotgun (WGS) entry which is preliminary data.</text>
</comment>
<evidence type="ECO:0000256" key="6">
    <source>
        <dbReference type="ARBA" id="ARBA00022989"/>
    </source>
</evidence>
<feature type="domain" description="Cation efflux protein transmembrane" evidence="9">
    <location>
        <begin position="41"/>
        <end position="266"/>
    </location>
</feature>
<feature type="domain" description="Cation efflux protein cytoplasmic" evidence="10">
    <location>
        <begin position="274"/>
        <end position="303"/>
    </location>
</feature>
<name>A0A8H5LM82_9AGAR</name>
<keyword evidence="6 8" id="KW-1133">Transmembrane helix</keyword>
<dbReference type="NCBIfam" id="TIGR01297">
    <property type="entry name" value="CDF"/>
    <property type="match status" value="1"/>
</dbReference>
<dbReference type="InterPro" id="IPR002524">
    <property type="entry name" value="Cation_efflux"/>
</dbReference>
<keyword evidence="3" id="KW-0813">Transport</keyword>
<evidence type="ECO:0000256" key="7">
    <source>
        <dbReference type="ARBA" id="ARBA00023136"/>
    </source>
</evidence>
<dbReference type="EMBL" id="JAACJO010000002">
    <property type="protein sequence ID" value="KAF5362303.1"/>
    <property type="molecule type" value="Genomic_DNA"/>
</dbReference>
<accession>A0A8H5LM82</accession>
<dbReference type="AlphaFoldDB" id="A0A8H5LM82"/>
<dbReference type="Proteomes" id="UP000559027">
    <property type="component" value="Unassembled WGS sequence"/>
</dbReference>
<dbReference type="GO" id="GO:0006882">
    <property type="term" value="P:intracellular zinc ion homeostasis"/>
    <property type="evidence" value="ECO:0007669"/>
    <property type="project" value="TreeGrafter"/>
</dbReference>
<evidence type="ECO:0000259" key="9">
    <source>
        <dbReference type="Pfam" id="PF01545"/>
    </source>
</evidence>
<evidence type="ECO:0000256" key="3">
    <source>
        <dbReference type="ARBA" id="ARBA00022448"/>
    </source>
</evidence>
<reference evidence="11 12" key="1">
    <citation type="journal article" date="2020" name="ISME J.">
        <title>Uncovering the hidden diversity of litter-decomposition mechanisms in mushroom-forming fungi.</title>
        <authorList>
            <person name="Floudas D."/>
            <person name="Bentzer J."/>
            <person name="Ahren D."/>
            <person name="Johansson T."/>
            <person name="Persson P."/>
            <person name="Tunlid A."/>
        </authorList>
    </citation>
    <scope>NUCLEOTIDE SEQUENCE [LARGE SCALE GENOMIC DNA]</scope>
    <source>
        <strain evidence="11 12">CBS 146.42</strain>
    </source>
</reference>
<keyword evidence="5" id="KW-0862">Zinc</keyword>
<feature type="transmembrane region" description="Helical" evidence="8">
    <location>
        <begin position="54"/>
        <end position="73"/>
    </location>
</feature>
<feature type="transmembrane region" description="Helical" evidence="8">
    <location>
        <begin position="126"/>
        <end position="147"/>
    </location>
</feature>
<dbReference type="Pfam" id="PF16916">
    <property type="entry name" value="ZT_dimer"/>
    <property type="match status" value="1"/>
</dbReference>
<keyword evidence="7 8" id="KW-0472">Membrane</keyword>
<dbReference type="OrthoDB" id="9944568at2759"/>
<keyword evidence="12" id="KW-1185">Reference proteome</keyword>
<evidence type="ECO:0000256" key="5">
    <source>
        <dbReference type="ARBA" id="ARBA00022833"/>
    </source>
</evidence>
<dbReference type="GO" id="GO:0016020">
    <property type="term" value="C:membrane"/>
    <property type="evidence" value="ECO:0007669"/>
    <property type="project" value="UniProtKB-SubCell"/>
</dbReference>
<comment type="subcellular location">
    <subcellularLocation>
        <location evidence="1">Membrane</location>
        <topology evidence="1">Multi-pass membrane protein</topology>
    </subcellularLocation>
</comment>
<keyword evidence="4 8" id="KW-0812">Transmembrane</keyword>
<organism evidence="11 12">
    <name type="scientific">Leucocoprinus leucothites</name>
    <dbReference type="NCBI Taxonomy" id="201217"/>
    <lineage>
        <taxon>Eukaryota</taxon>
        <taxon>Fungi</taxon>
        <taxon>Dikarya</taxon>
        <taxon>Basidiomycota</taxon>
        <taxon>Agaricomycotina</taxon>
        <taxon>Agaricomycetes</taxon>
        <taxon>Agaricomycetidae</taxon>
        <taxon>Agaricales</taxon>
        <taxon>Agaricineae</taxon>
        <taxon>Agaricaceae</taxon>
        <taxon>Leucocoprinus</taxon>
    </lineage>
</organism>
<dbReference type="SUPFAM" id="SSF161111">
    <property type="entry name" value="Cation efflux protein transmembrane domain-like"/>
    <property type="match status" value="1"/>
</dbReference>
<evidence type="ECO:0000256" key="2">
    <source>
        <dbReference type="ARBA" id="ARBA00008873"/>
    </source>
</evidence>
<feature type="transmembrane region" description="Helical" evidence="8">
    <location>
        <begin position="6"/>
        <end position="24"/>
    </location>
</feature>
<feature type="transmembrane region" description="Helical" evidence="8">
    <location>
        <begin position="236"/>
        <end position="255"/>
    </location>
</feature>